<feature type="signal peptide" evidence="1">
    <location>
        <begin position="1"/>
        <end position="18"/>
    </location>
</feature>
<proteinExistence type="predicted"/>
<keyword evidence="1" id="KW-0732">Signal</keyword>
<keyword evidence="4" id="KW-1185">Reference proteome</keyword>
<dbReference type="GO" id="GO:0003676">
    <property type="term" value="F:nucleic acid binding"/>
    <property type="evidence" value="ECO:0007669"/>
    <property type="project" value="InterPro"/>
</dbReference>
<dbReference type="InterPro" id="IPR038717">
    <property type="entry name" value="Tc1-like_DDE_dom"/>
</dbReference>
<name>A0A0B7N5P5_9FUNG</name>
<feature type="domain" description="Tc1-like transposase DDE" evidence="2">
    <location>
        <begin position="311"/>
        <end position="377"/>
    </location>
</feature>
<evidence type="ECO:0000256" key="1">
    <source>
        <dbReference type="SAM" id="SignalP"/>
    </source>
</evidence>
<feature type="chain" id="PRO_5002137810" description="Tc1-like transposase DDE domain-containing protein" evidence="1">
    <location>
        <begin position="19"/>
        <end position="381"/>
    </location>
</feature>
<sequence length="381" mass="42053">MKISVKIVLLISAYKCIALLATVSAASNSALNGPAACLPINDPCGIGVDGFNGAKCCKGTFCVAGACKVLGNISTPPKAGKQPPHPILGPHPKTPNNPLLQQACREKLKGSGCGDSPIDAIGQFCVCQCSDIIATSEKFASSCIPTREDRIKLIRSCREYKIYGRASTSKINYDKSLAFSMHGGKMESYFGVTLRPYAQQKMKRYDYSSPSYIRYLGYPIFISLQQRDSISADFTTKIKAEMDFFINQKSQCMMKSKSRKHNHLVQIVARPSTDLSAPKKQYANSVRNDGYNVGAVSGHNLSFLKATLDGIDKDPEMKGYYFVIDNPPVHSSTDLGKYVHSRGCQYAYLPPYSTELNPIEQFWSVVKSKVKRNKFWKKNLS</sequence>
<accession>A0A0B7N5P5</accession>
<dbReference type="EMBL" id="LN728267">
    <property type="protein sequence ID" value="CEP12727.1"/>
    <property type="molecule type" value="Genomic_DNA"/>
</dbReference>
<gene>
    <name evidence="3" type="primary">PARPA_06708.1 scaffold 23505</name>
</gene>
<organism evidence="3 4">
    <name type="scientific">Parasitella parasitica</name>
    <dbReference type="NCBI Taxonomy" id="35722"/>
    <lineage>
        <taxon>Eukaryota</taxon>
        <taxon>Fungi</taxon>
        <taxon>Fungi incertae sedis</taxon>
        <taxon>Mucoromycota</taxon>
        <taxon>Mucoromycotina</taxon>
        <taxon>Mucoromycetes</taxon>
        <taxon>Mucorales</taxon>
        <taxon>Mucorineae</taxon>
        <taxon>Mucoraceae</taxon>
        <taxon>Parasitella</taxon>
    </lineage>
</organism>
<reference evidence="3 4" key="1">
    <citation type="submission" date="2014-09" db="EMBL/GenBank/DDBJ databases">
        <authorList>
            <person name="Ellenberger Sabrina"/>
        </authorList>
    </citation>
    <scope>NUCLEOTIDE SEQUENCE [LARGE SCALE GENOMIC DNA]</scope>
    <source>
        <strain evidence="3 4">CBS 412.66</strain>
    </source>
</reference>
<dbReference type="OrthoDB" id="2286493at2759"/>
<dbReference type="Pfam" id="PF13358">
    <property type="entry name" value="DDE_3"/>
    <property type="match status" value="1"/>
</dbReference>
<protein>
    <recommendedName>
        <fullName evidence="2">Tc1-like transposase DDE domain-containing protein</fullName>
    </recommendedName>
</protein>
<dbReference type="Gene3D" id="3.30.420.10">
    <property type="entry name" value="Ribonuclease H-like superfamily/Ribonuclease H"/>
    <property type="match status" value="1"/>
</dbReference>
<dbReference type="AlphaFoldDB" id="A0A0B7N5P5"/>
<evidence type="ECO:0000313" key="4">
    <source>
        <dbReference type="Proteomes" id="UP000054107"/>
    </source>
</evidence>
<evidence type="ECO:0000313" key="3">
    <source>
        <dbReference type="EMBL" id="CEP12727.1"/>
    </source>
</evidence>
<dbReference type="Proteomes" id="UP000054107">
    <property type="component" value="Unassembled WGS sequence"/>
</dbReference>
<dbReference type="InterPro" id="IPR036397">
    <property type="entry name" value="RNaseH_sf"/>
</dbReference>
<evidence type="ECO:0000259" key="2">
    <source>
        <dbReference type="Pfam" id="PF13358"/>
    </source>
</evidence>
<dbReference type="STRING" id="35722.A0A0B7N5P5"/>